<evidence type="ECO:0000256" key="2">
    <source>
        <dbReference type="SAM" id="Phobius"/>
    </source>
</evidence>
<organism evidence="3 4">
    <name type="scientific">Bradyrhizobium lablabi</name>
    <dbReference type="NCBI Taxonomy" id="722472"/>
    <lineage>
        <taxon>Bacteria</taxon>
        <taxon>Pseudomonadati</taxon>
        <taxon>Pseudomonadota</taxon>
        <taxon>Alphaproteobacteria</taxon>
        <taxon>Hyphomicrobiales</taxon>
        <taxon>Nitrobacteraceae</taxon>
        <taxon>Bradyrhizobium</taxon>
    </lineage>
</organism>
<dbReference type="EMBL" id="FNTI01000001">
    <property type="protein sequence ID" value="SEC80886.1"/>
    <property type="molecule type" value="Genomic_DNA"/>
</dbReference>
<reference evidence="3 4" key="1">
    <citation type="submission" date="2016-10" db="EMBL/GenBank/DDBJ databases">
        <authorList>
            <person name="de Groot N.N."/>
        </authorList>
    </citation>
    <scope>NUCLEOTIDE SEQUENCE [LARGE SCALE GENOMIC DNA]</scope>
    <source>
        <strain evidence="3 4">GAS522</strain>
    </source>
</reference>
<dbReference type="RefSeq" id="WP_143039684.1">
    <property type="nucleotide sequence ID" value="NZ_FNTI01000001.1"/>
</dbReference>
<keyword evidence="2" id="KW-1133">Transmembrane helix</keyword>
<feature type="transmembrane region" description="Helical" evidence="2">
    <location>
        <begin position="33"/>
        <end position="53"/>
    </location>
</feature>
<protein>
    <submittedName>
        <fullName evidence="3">Uncharacterized protein</fullName>
    </submittedName>
</protein>
<evidence type="ECO:0000313" key="3">
    <source>
        <dbReference type="EMBL" id="SEC80886.1"/>
    </source>
</evidence>
<feature type="compositionally biased region" description="Basic and acidic residues" evidence="1">
    <location>
        <begin position="1"/>
        <end position="24"/>
    </location>
</feature>
<sequence>MSSSDQENKDRNREIAENEARRETASNVRVSTWAIAVAVIAGVIVFAIAWGWLGR</sequence>
<evidence type="ECO:0000256" key="1">
    <source>
        <dbReference type="SAM" id="MobiDB-lite"/>
    </source>
</evidence>
<accession>A0A1M6WDH6</accession>
<evidence type="ECO:0000313" key="4">
    <source>
        <dbReference type="Proteomes" id="UP000183208"/>
    </source>
</evidence>
<feature type="region of interest" description="Disordered" evidence="1">
    <location>
        <begin position="1"/>
        <end position="26"/>
    </location>
</feature>
<proteinExistence type="predicted"/>
<keyword evidence="2" id="KW-0472">Membrane</keyword>
<gene>
    <name evidence="3" type="ORF">SAMN05444171_2310</name>
</gene>
<name>A0A1M6WDH6_9BRAD</name>
<dbReference type="Proteomes" id="UP000183208">
    <property type="component" value="Unassembled WGS sequence"/>
</dbReference>
<dbReference type="AlphaFoldDB" id="A0A1M6WDH6"/>
<keyword evidence="2" id="KW-0812">Transmembrane</keyword>